<sequence length="426" mass="46595">MTSVAVHGLGYVGLPNAALFANEGFSVIGIDTDRERIETLREGAPGYNEVELEAYVQQALDSGRLSVQMTPAESDYHLICVPTPLDADAEQAVLTHVEQAARNIEPYLREGDTVILTSTSPPGTTENIVGPALEMGGLRAGLDFHLAYCPETILPGAILQEIKHNDRIVGGTDDASTESTAWLFESVTESQVHRAPDPTTAEFVKLTQNTFRDTNIALANELAKVARDYNVDVRSSFELANTHPRVSLLNPGPGVGGHCLPVDPYYLGQDSDAVNLIECAREVNDRMVDYVYEMLTAELGSLDGTNLAIFGLAYKGNVDDARNSPGKRLAKTLLEEPPLITTDGGDQSLDIRVYDPYVTTSEFKHADYESALNDADVVVITTDHDRFTDLSPTDFRNRMRGDLVIDTKWVLDADEWAEHGIDVEQL</sequence>
<dbReference type="EMBL" id="AOLR01000057">
    <property type="protein sequence ID" value="EMA08768.1"/>
    <property type="molecule type" value="Genomic_DNA"/>
</dbReference>
<evidence type="ECO:0000259" key="8">
    <source>
        <dbReference type="SMART" id="SM00984"/>
    </source>
</evidence>
<dbReference type="SMART" id="SM00984">
    <property type="entry name" value="UDPG_MGDP_dh_C"/>
    <property type="match status" value="1"/>
</dbReference>
<dbReference type="InterPro" id="IPR014026">
    <property type="entry name" value="UDP-Glc/GDP-Man_DH_dimer"/>
</dbReference>
<evidence type="ECO:0000256" key="3">
    <source>
        <dbReference type="ARBA" id="ARBA00023002"/>
    </source>
</evidence>
<protein>
    <recommendedName>
        <fullName evidence="2">UDP-N-acetyl-D-mannosamine dehydrogenase</fullName>
        <ecNumber evidence="1">1.1.1.336</ecNumber>
    </recommendedName>
    <alternativeName>
        <fullName evidence="5">UDP-ManNAc 6-dehydrogenase</fullName>
    </alternativeName>
</protein>
<keyword evidence="11" id="KW-1185">Reference proteome</keyword>
<dbReference type="InterPro" id="IPR017476">
    <property type="entry name" value="UDP-Glc/GDP-Man"/>
</dbReference>
<dbReference type="InterPro" id="IPR036220">
    <property type="entry name" value="UDP-Glc/GDP-Man_DH_C_sf"/>
</dbReference>
<dbReference type="InterPro" id="IPR014027">
    <property type="entry name" value="UDP-Glc/GDP-Man_DH_C"/>
</dbReference>
<dbReference type="PANTHER" id="PTHR43491">
    <property type="entry name" value="UDP-N-ACETYL-D-MANNOSAMINE DEHYDROGENASE"/>
    <property type="match status" value="1"/>
</dbReference>
<accession>M0JK92</accession>
<dbReference type="SUPFAM" id="SSF48179">
    <property type="entry name" value="6-phosphogluconate dehydrogenase C-terminal domain-like"/>
    <property type="match status" value="1"/>
</dbReference>
<dbReference type="PIRSF" id="PIRSF500136">
    <property type="entry name" value="UDP_ManNAc_DH"/>
    <property type="match status" value="1"/>
</dbReference>
<dbReference type="GO" id="GO:0016628">
    <property type="term" value="F:oxidoreductase activity, acting on the CH-CH group of donors, NAD or NADP as acceptor"/>
    <property type="evidence" value="ECO:0007669"/>
    <property type="project" value="InterPro"/>
</dbReference>
<dbReference type="Gene3D" id="3.40.50.720">
    <property type="entry name" value="NAD(P)-binding Rossmann-like Domain"/>
    <property type="match status" value="2"/>
</dbReference>
<organism evidence="9 11">
    <name type="scientific">Haloarcula marismortui ATCC 33800</name>
    <dbReference type="NCBI Taxonomy" id="662476"/>
    <lineage>
        <taxon>Archaea</taxon>
        <taxon>Methanobacteriati</taxon>
        <taxon>Methanobacteriota</taxon>
        <taxon>Stenosarchaea group</taxon>
        <taxon>Halobacteria</taxon>
        <taxon>Halobacteriales</taxon>
        <taxon>Haloarculaceae</taxon>
        <taxon>Haloarcula</taxon>
    </lineage>
</organism>
<dbReference type="RefSeq" id="WP_004966707.1">
    <property type="nucleotide sequence ID" value="NZ_AOLR01000057.1"/>
</dbReference>
<feature type="domain" description="UDP-glucose/GDP-mannose dehydrogenase C-terminal" evidence="8">
    <location>
        <begin position="308"/>
        <end position="413"/>
    </location>
</feature>
<dbReference type="GeneID" id="64825073"/>
<dbReference type="InterPro" id="IPR036291">
    <property type="entry name" value="NAD(P)-bd_dom_sf"/>
</dbReference>
<name>M0JK92_9EURY</name>
<dbReference type="Pfam" id="PF00984">
    <property type="entry name" value="UDPG_MGDP_dh"/>
    <property type="match status" value="1"/>
</dbReference>
<keyword evidence="4" id="KW-0520">NAD</keyword>
<comment type="similarity">
    <text evidence="7">Belongs to the UDP-glucose/GDP-mannose dehydrogenase family.</text>
</comment>
<reference evidence="10" key="2">
    <citation type="submission" date="2021-04" db="EMBL/GenBank/DDBJ databases">
        <title>Complete Genome sequence and Methylome Analysis of the Haloarchaeon Haloarcula sinaiiensis.</title>
        <authorList>
            <person name="Fomenkov A."/>
            <person name="DasSarma P."/>
            <person name="DasSarma S."/>
            <person name="Roberts R.J."/>
        </authorList>
    </citation>
    <scope>NUCLEOTIDE SEQUENCE</scope>
    <source>
        <strain evidence="10">ATCC 33800</strain>
        <plasmid evidence="10">pHsi540</plasmid>
    </source>
</reference>
<evidence type="ECO:0000313" key="10">
    <source>
        <dbReference type="EMBL" id="QUJ74037.1"/>
    </source>
</evidence>
<evidence type="ECO:0000256" key="5">
    <source>
        <dbReference type="ARBA" id="ARBA00030172"/>
    </source>
</evidence>
<dbReference type="OrthoDB" id="372050at2157"/>
<dbReference type="Proteomes" id="UP000011659">
    <property type="component" value="Unassembled WGS sequence"/>
</dbReference>
<evidence type="ECO:0000313" key="12">
    <source>
        <dbReference type="Proteomes" id="UP000682967"/>
    </source>
</evidence>
<dbReference type="GO" id="GO:0051287">
    <property type="term" value="F:NAD binding"/>
    <property type="evidence" value="ECO:0007669"/>
    <property type="project" value="InterPro"/>
</dbReference>
<dbReference type="GO" id="GO:0000271">
    <property type="term" value="P:polysaccharide biosynthetic process"/>
    <property type="evidence" value="ECO:0007669"/>
    <property type="project" value="InterPro"/>
</dbReference>
<evidence type="ECO:0000256" key="2">
    <source>
        <dbReference type="ARBA" id="ARBA00016796"/>
    </source>
</evidence>
<dbReference type="PATRIC" id="fig|662476.7.peg.4064"/>
<geneLocation type="plasmid" evidence="10 12">
    <name>pHsi540</name>
</geneLocation>
<reference evidence="9 11" key="1">
    <citation type="journal article" date="2014" name="PLoS Genet.">
        <title>Phylogenetically driven sequencing of extremely halophilic archaea reveals strategies for static and dynamic osmo-response.</title>
        <authorList>
            <person name="Becker E.A."/>
            <person name="Seitzer P.M."/>
            <person name="Tritt A."/>
            <person name="Larsen D."/>
            <person name="Krusor M."/>
            <person name="Yao A.I."/>
            <person name="Wu D."/>
            <person name="Madern D."/>
            <person name="Eisen J.A."/>
            <person name="Darling A.E."/>
            <person name="Facciotti M.T."/>
        </authorList>
    </citation>
    <scope>NUCLEOTIDE SEQUENCE [LARGE SCALE GENOMIC DNA]</scope>
    <source>
        <strain evidence="9 11">ATCC 33800</strain>
    </source>
</reference>
<dbReference type="Pfam" id="PF03721">
    <property type="entry name" value="UDPG_MGDP_dh_N"/>
    <property type="match status" value="1"/>
</dbReference>
<dbReference type="GO" id="GO:0089714">
    <property type="term" value="F:UDP-N-acetyl-D-mannosamine dehydrogenase activity"/>
    <property type="evidence" value="ECO:0007669"/>
    <property type="project" value="UniProtKB-EC"/>
</dbReference>
<gene>
    <name evidence="9" type="ORF">C436_20423</name>
    <name evidence="10" type="ORF">KDQ40_18915</name>
</gene>
<comment type="catalytic activity">
    <reaction evidence="6">
        <text>UDP-N-acetyl-alpha-D-mannosamine + 2 NAD(+) + H2O = UDP-N-acetyl-alpha-D-mannosaminouronate + 2 NADH + 3 H(+)</text>
        <dbReference type="Rhea" id="RHEA:25780"/>
        <dbReference type="ChEBI" id="CHEBI:15377"/>
        <dbReference type="ChEBI" id="CHEBI:15378"/>
        <dbReference type="ChEBI" id="CHEBI:57540"/>
        <dbReference type="ChEBI" id="CHEBI:57945"/>
        <dbReference type="ChEBI" id="CHEBI:68623"/>
        <dbReference type="ChEBI" id="CHEBI:70731"/>
        <dbReference type="EC" id="1.1.1.336"/>
    </reaction>
</comment>
<dbReference type="NCBIfam" id="TIGR03026">
    <property type="entry name" value="NDP-sugDHase"/>
    <property type="match status" value="1"/>
</dbReference>
<evidence type="ECO:0000256" key="1">
    <source>
        <dbReference type="ARBA" id="ARBA00012935"/>
    </source>
</evidence>
<evidence type="ECO:0000313" key="11">
    <source>
        <dbReference type="Proteomes" id="UP000011659"/>
    </source>
</evidence>
<dbReference type="InterPro" id="IPR028359">
    <property type="entry name" value="UDP_ManNAc/GlcNAc_DH"/>
</dbReference>
<dbReference type="SUPFAM" id="SSF52413">
    <property type="entry name" value="UDP-glucose/GDP-mannose dehydrogenase C-terminal domain"/>
    <property type="match status" value="1"/>
</dbReference>
<keyword evidence="3" id="KW-0560">Oxidoreductase</keyword>
<dbReference type="Pfam" id="PF03720">
    <property type="entry name" value="UDPG_MGDP_dh_C"/>
    <property type="match status" value="1"/>
</dbReference>
<dbReference type="PIRSF" id="PIRSF000124">
    <property type="entry name" value="UDPglc_GDPman_dh"/>
    <property type="match status" value="1"/>
</dbReference>
<dbReference type="PANTHER" id="PTHR43491:SF1">
    <property type="entry name" value="UDP-N-ACETYL-D-MANNOSAMINE DEHYDROGENASE"/>
    <property type="match status" value="1"/>
</dbReference>
<proteinExistence type="inferred from homology"/>
<dbReference type="InterPro" id="IPR001732">
    <property type="entry name" value="UDP-Glc/GDP-Man_DH_N"/>
</dbReference>
<dbReference type="EC" id="1.1.1.336" evidence="1"/>
<dbReference type="KEGG" id="hsin:KDQ40_18915"/>
<dbReference type="Proteomes" id="UP000682967">
    <property type="component" value="Plasmid pHsi540"/>
</dbReference>
<dbReference type="EMBL" id="CP073368">
    <property type="protein sequence ID" value="QUJ74037.1"/>
    <property type="molecule type" value="Genomic_DNA"/>
</dbReference>
<evidence type="ECO:0000256" key="7">
    <source>
        <dbReference type="PIRNR" id="PIRNR000124"/>
    </source>
</evidence>
<dbReference type="InterPro" id="IPR008927">
    <property type="entry name" value="6-PGluconate_DH-like_C_sf"/>
</dbReference>
<evidence type="ECO:0000313" key="9">
    <source>
        <dbReference type="EMBL" id="EMA08768.1"/>
    </source>
</evidence>
<dbReference type="AlphaFoldDB" id="M0JK92"/>
<evidence type="ECO:0000256" key="6">
    <source>
        <dbReference type="ARBA" id="ARBA00049130"/>
    </source>
</evidence>
<keyword evidence="10" id="KW-0614">Plasmid</keyword>
<dbReference type="SUPFAM" id="SSF51735">
    <property type="entry name" value="NAD(P)-binding Rossmann-fold domains"/>
    <property type="match status" value="1"/>
</dbReference>
<evidence type="ECO:0000256" key="4">
    <source>
        <dbReference type="ARBA" id="ARBA00023027"/>
    </source>
</evidence>